<dbReference type="PATRIC" id="fig|66430.4.peg.2308"/>
<accession>A0A0J6XUH1</accession>
<feature type="chain" id="PRO_5005284559" evidence="1">
    <location>
        <begin position="25"/>
        <end position="190"/>
    </location>
</feature>
<dbReference type="Proteomes" id="UP000035932">
    <property type="component" value="Unassembled WGS sequence"/>
</dbReference>
<protein>
    <submittedName>
        <fullName evidence="2">Uncharacterized protein</fullName>
    </submittedName>
</protein>
<evidence type="ECO:0000313" key="2">
    <source>
        <dbReference type="EMBL" id="KMO99024.1"/>
    </source>
</evidence>
<comment type="caution">
    <text evidence="2">The sequence shown here is derived from an EMBL/GenBank/DDBJ whole genome shotgun (WGS) entry which is preliminary data.</text>
</comment>
<dbReference type="OrthoDB" id="9342777at2"/>
<name>A0A0J6XUH1_9ACTN</name>
<evidence type="ECO:0000256" key="1">
    <source>
        <dbReference type="SAM" id="SignalP"/>
    </source>
</evidence>
<organism evidence="2 3">
    <name type="scientific">Streptomyces roseus</name>
    <dbReference type="NCBI Taxonomy" id="66430"/>
    <lineage>
        <taxon>Bacteria</taxon>
        <taxon>Bacillati</taxon>
        <taxon>Actinomycetota</taxon>
        <taxon>Actinomycetes</taxon>
        <taxon>Kitasatosporales</taxon>
        <taxon>Streptomycetaceae</taxon>
        <taxon>Streptomyces</taxon>
    </lineage>
</organism>
<gene>
    <name evidence="2" type="ORF">ACS04_04680</name>
</gene>
<feature type="signal peptide" evidence="1">
    <location>
        <begin position="1"/>
        <end position="24"/>
    </location>
</feature>
<dbReference type="STRING" id="66430.ACS04_04680"/>
<dbReference type="InterPro" id="IPR043857">
    <property type="entry name" value="DUF5819"/>
</dbReference>
<keyword evidence="1" id="KW-0732">Signal</keyword>
<dbReference type="EMBL" id="LFML01000016">
    <property type="protein sequence ID" value="KMO99024.1"/>
    <property type="molecule type" value="Genomic_DNA"/>
</dbReference>
<evidence type="ECO:0000313" key="3">
    <source>
        <dbReference type="Proteomes" id="UP000035932"/>
    </source>
</evidence>
<sequence>MALCLATTLTHVVLVFLHVAPPNAVSKRYGPQINAWVYPLFEQNWRLFAPDPDSVNRRILARTARTAPDGATQVSSWVDLTAVDNSAVKHNVFPSHTTQNLLRRAWTSYVDTHGADDRTDSDRAVMMQKYLRNIAADRVAAHDQGATFGFIQLRVLTLPVAAQGAAAGNRPPTPAEERLLPWWKVTPRGN</sequence>
<proteinExistence type="predicted"/>
<reference evidence="2 3" key="1">
    <citation type="submission" date="2015-06" db="EMBL/GenBank/DDBJ databases">
        <title>Recapitulation of the evolution of biosynthetic gene clusters reveals hidden chemical diversity on bacterial genomes.</title>
        <authorList>
            <person name="Cruz-Morales P."/>
            <person name="Martinez-Guerrero C."/>
            <person name="Morales-Escalante M.A."/>
            <person name="Yanez-Guerra L.A."/>
            <person name="Kopp J.F."/>
            <person name="Feldmann J."/>
            <person name="Ramos-Aboites H.E."/>
            <person name="Barona-Gomez F."/>
        </authorList>
    </citation>
    <scope>NUCLEOTIDE SEQUENCE [LARGE SCALE GENOMIC DNA]</scope>
    <source>
        <strain evidence="2 3">ATCC 31245</strain>
    </source>
</reference>
<keyword evidence="3" id="KW-1185">Reference proteome</keyword>
<dbReference type="Pfam" id="PF19136">
    <property type="entry name" value="DUF5819"/>
    <property type="match status" value="1"/>
</dbReference>
<dbReference type="AlphaFoldDB" id="A0A0J6XUH1"/>